<evidence type="ECO:0000313" key="14">
    <source>
        <dbReference type="Proteomes" id="UP001250214"/>
    </source>
</evidence>
<feature type="transmembrane region" description="Helical" evidence="9">
    <location>
        <begin position="150"/>
        <end position="170"/>
    </location>
</feature>
<proteinExistence type="predicted"/>
<organism evidence="13 14">
    <name type="scientific">Lipingzhangella rawalii</name>
    <dbReference type="NCBI Taxonomy" id="2055835"/>
    <lineage>
        <taxon>Bacteria</taxon>
        <taxon>Bacillati</taxon>
        <taxon>Actinomycetota</taxon>
        <taxon>Actinomycetes</taxon>
        <taxon>Streptosporangiales</taxon>
        <taxon>Nocardiopsidaceae</taxon>
        <taxon>Lipingzhangella</taxon>
    </lineage>
</organism>
<dbReference type="InterPro" id="IPR036890">
    <property type="entry name" value="HATPase_C_sf"/>
</dbReference>
<dbReference type="InterPro" id="IPR003594">
    <property type="entry name" value="HATPase_dom"/>
</dbReference>
<feature type="transmembrane region" description="Helical" evidence="9">
    <location>
        <begin position="12"/>
        <end position="31"/>
    </location>
</feature>
<keyword evidence="8" id="KW-0902">Two-component regulatory system</keyword>
<evidence type="ECO:0000256" key="1">
    <source>
        <dbReference type="ARBA" id="ARBA00000085"/>
    </source>
</evidence>
<dbReference type="InterPro" id="IPR007168">
    <property type="entry name" value="Phageshock_PspC_N"/>
</dbReference>
<comment type="caution">
    <text evidence="13">The sequence shown here is derived from an EMBL/GenBank/DDBJ whole genome shotgun (WGS) entry which is preliminary data.</text>
</comment>
<keyword evidence="4" id="KW-0808">Transferase</keyword>
<keyword evidence="9" id="KW-0812">Transmembrane</keyword>
<dbReference type="Gene3D" id="3.30.565.10">
    <property type="entry name" value="Histidine kinase-like ATPase, C-terminal domain"/>
    <property type="match status" value="1"/>
</dbReference>
<comment type="catalytic activity">
    <reaction evidence="1">
        <text>ATP + protein L-histidine = ADP + protein N-phospho-L-histidine.</text>
        <dbReference type="EC" id="2.7.13.3"/>
    </reaction>
</comment>
<evidence type="ECO:0000259" key="10">
    <source>
        <dbReference type="Pfam" id="PF02518"/>
    </source>
</evidence>
<gene>
    <name evidence="13" type="ORF">RIF23_07335</name>
</gene>
<feature type="transmembrane region" description="Helical" evidence="9">
    <location>
        <begin position="209"/>
        <end position="228"/>
    </location>
</feature>
<feature type="transmembrane region" description="Helical" evidence="9">
    <location>
        <begin position="120"/>
        <end position="138"/>
    </location>
</feature>
<evidence type="ECO:0000256" key="9">
    <source>
        <dbReference type="SAM" id="Phobius"/>
    </source>
</evidence>
<dbReference type="CDD" id="cd16917">
    <property type="entry name" value="HATPase_UhpB-NarQ-NarX-like"/>
    <property type="match status" value="1"/>
</dbReference>
<keyword evidence="6 13" id="KW-0418">Kinase</keyword>
<evidence type="ECO:0000256" key="7">
    <source>
        <dbReference type="ARBA" id="ARBA00022840"/>
    </source>
</evidence>
<dbReference type="PANTHER" id="PTHR24421">
    <property type="entry name" value="NITRATE/NITRITE SENSOR PROTEIN NARX-RELATED"/>
    <property type="match status" value="1"/>
</dbReference>
<name>A0ABU2H461_9ACTN</name>
<feature type="transmembrane region" description="Helical" evidence="9">
    <location>
        <begin position="177"/>
        <end position="197"/>
    </location>
</feature>
<feature type="domain" description="Phage shock protein PspC N-terminal" evidence="11">
    <location>
        <begin position="51"/>
        <end position="102"/>
    </location>
</feature>
<evidence type="ECO:0000256" key="3">
    <source>
        <dbReference type="ARBA" id="ARBA00022553"/>
    </source>
</evidence>
<dbReference type="SUPFAM" id="SSF55874">
    <property type="entry name" value="ATPase domain of HSP90 chaperone/DNA topoisomerase II/histidine kinase"/>
    <property type="match status" value="1"/>
</dbReference>
<keyword evidence="9" id="KW-1133">Transmembrane helix</keyword>
<keyword evidence="14" id="KW-1185">Reference proteome</keyword>
<dbReference type="RefSeq" id="WP_310911644.1">
    <property type="nucleotide sequence ID" value="NZ_JAVLVT010000003.1"/>
</dbReference>
<dbReference type="EC" id="2.7.13.3" evidence="2"/>
<evidence type="ECO:0000256" key="6">
    <source>
        <dbReference type="ARBA" id="ARBA00022777"/>
    </source>
</evidence>
<dbReference type="Proteomes" id="UP001250214">
    <property type="component" value="Unassembled WGS sequence"/>
</dbReference>
<dbReference type="EMBL" id="JAVLVT010000003">
    <property type="protein sequence ID" value="MDS1270104.1"/>
    <property type="molecule type" value="Genomic_DNA"/>
</dbReference>
<keyword evidence="9" id="KW-0472">Membrane</keyword>
<feature type="domain" description="Histidine kinase/HSP90-like ATPase" evidence="10">
    <location>
        <begin position="419"/>
        <end position="510"/>
    </location>
</feature>
<feature type="domain" description="Signal transduction histidine kinase subgroup 3 dimerisation and phosphoacceptor" evidence="12">
    <location>
        <begin position="308"/>
        <end position="374"/>
    </location>
</feature>
<dbReference type="InterPro" id="IPR011712">
    <property type="entry name" value="Sig_transdc_His_kin_sub3_dim/P"/>
</dbReference>
<keyword evidence="7" id="KW-0067">ATP-binding</keyword>
<evidence type="ECO:0000256" key="5">
    <source>
        <dbReference type="ARBA" id="ARBA00022741"/>
    </source>
</evidence>
<feature type="transmembrane region" description="Helical" evidence="9">
    <location>
        <begin position="262"/>
        <end position="279"/>
    </location>
</feature>
<reference evidence="14" key="1">
    <citation type="submission" date="2023-07" db="EMBL/GenBank/DDBJ databases">
        <title>Novel species in the genus Lipingzhangella isolated from Sambhar Salt Lake.</title>
        <authorList>
            <person name="Jiya N."/>
            <person name="Kajale S."/>
            <person name="Sharma A."/>
        </authorList>
    </citation>
    <scope>NUCLEOTIDE SEQUENCE [LARGE SCALE GENOMIC DNA]</scope>
    <source>
        <strain evidence="14">LS1_29</strain>
    </source>
</reference>
<dbReference type="PANTHER" id="PTHR24421:SF10">
    <property type="entry name" value="NITRATE_NITRITE SENSOR PROTEIN NARQ"/>
    <property type="match status" value="1"/>
</dbReference>
<evidence type="ECO:0000313" key="13">
    <source>
        <dbReference type="EMBL" id="MDS1270104.1"/>
    </source>
</evidence>
<dbReference type="GO" id="GO:0016301">
    <property type="term" value="F:kinase activity"/>
    <property type="evidence" value="ECO:0007669"/>
    <property type="project" value="UniProtKB-KW"/>
</dbReference>
<keyword evidence="5" id="KW-0547">Nucleotide-binding</keyword>
<feature type="transmembrane region" description="Helical" evidence="9">
    <location>
        <begin position="77"/>
        <end position="99"/>
    </location>
</feature>
<feature type="transmembrane region" description="Helical" evidence="9">
    <location>
        <begin position="235"/>
        <end position="256"/>
    </location>
</feature>
<evidence type="ECO:0000259" key="12">
    <source>
        <dbReference type="Pfam" id="PF07730"/>
    </source>
</evidence>
<evidence type="ECO:0000256" key="2">
    <source>
        <dbReference type="ARBA" id="ARBA00012438"/>
    </source>
</evidence>
<dbReference type="Pfam" id="PF07730">
    <property type="entry name" value="HisKA_3"/>
    <property type="match status" value="1"/>
</dbReference>
<dbReference type="Gene3D" id="1.20.5.1930">
    <property type="match status" value="1"/>
</dbReference>
<dbReference type="Pfam" id="PF02518">
    <property type="entry name" value="HATPase_c"/>
    <property type="match status" value="1"/>
</dbReference>
<evidence type="ECO:0000256" key="8">
    <source>
        <dbReference type="ARBA" id="ARBA00023012"/>
    </source>
</evidence>
<evidence type="ECO:0000256" key="4">
    <source>
        <dbReference type="ARBA" id="ARBA00022679"/>
    </source>
</evidence>
<evidence type="ECO:0000259" key="11">
    <source>
        <dbReference type="Pfam" id="PF04024"/>
    </source>
</evidence>
<dbReference type="InterPro" id="IPR050482">
    <property type="entry name" value="Sensor_HK_TwoCompSys"/>
</dbReference>
<keyword evidence="3" id="KW-0597">Phosphoprotein</keyword>
<dbReference type="Pfam" id="PF04024">
    <property type="entry name" value="PspC"/>
    <property type="match status" value="1"/>
</dbReference>
<sequence length="518" mass="54417">MTAGRERRASTMWARLRAWGALAGTAVYEALVRGPELAPGETGGDRGAHPHRGRMVLGVCRAIAGDSPTAVVAVRCVMAAMILASGVGILLYLLLWFVLPSELTRSEPEGQTERPAAHGLLRATLRWATVLLASGVVAATSTQQLLMSQVAWPAALGGGLLVGVPLLFVLHAPLPAWRVLALGNLLAVVLLGLQGPAAVPQDTAYPIALWPWPVTGLLALAVALYLVATRLPARVTVAVGGLTVCGVLLPAAVLVGTPGWQPVWLGALVGVILAYGHTVRGRRAARRDLERETELRRQDQARQAVLKERSRIARELHDVVSHHMSMIAIQADAAPYKHPELSSEATATFHTLRDTAREALGEMRRVVGLLREDTEHAERDPQPGLAQLETLVAGVRAAGVAVDLRVRSPDVPLPDAVDVSVYRIVQEALSNASRHAPGAAVEVRVEPAGGQLVVSVRNGPGSHVDTPAAPDPGGGHGLVGMRERVVMLGGSLRTGTLPDGGFQVVAQLPITVSTGSGG</sequence>
<accession>A0ABU2H461</accession>
<protein>
    <recommendedName>
        <fullName evidence="2">histidine kinase</fullName>
        <ecNumber evidence="2">2.7.13.3</ecNumber>
    </recommendedName>
</protein>